<dbReference type="Pfam" id="PF02878">
    <property type="entry name" value="PGM_PMM_I"/>
    <property type="match status" value="1"/>
</dbReference>
<dbReference type="InterPro" id="IPR005843">
    <property type="entry name" value="A-D-PHexomutase_C"/>
</dbReference>
<dbReference type="Gene3D" id="3.30.310.50">
    <property type="entry name" value="Alpha-D-phosphohexomutase, C-terminal domain"/>
    <property type="match status" value="1"/>
</dbReference>
<feature type="domain" description="Alpha-D-phosphohexomutase alpha/beta/alpha" evidence="13">
    <location>
        <begin position="272"/>
        <end position="382"/>
    </location>
</feature>
<reference evidence="14" key="1">
    <citation type="submission" date="2007-10" db="EMBL/GenBank/DDBJ databases">
        <authorList>
            <person name="Fulton L."/>
            <person name="Clifton S."/>
            <person name="Fulton B."/>
            <person name="Xu J."/>
            <person name="Minx P."/>
            <person name="Pepin K.H."/>
            <person name="Johnson M."/>
            <person name="Thiruvilangam P."/>
            <person name="Bhonagiri V."/>
            <person name="Nash W.E."/>
            <person name="Mardis E.R."/>
            <person name="Wilson R.K."/>
        </authorList>
    </citation>
    <scope>NUCLEOTIDE SEQUENCE [LARGE SCALE GENOMIC DNA]</scope>
    <source>
        <strain evidence="14">DSM 15702</strain>
    </source>
</reference>
<dbReference type="Pfam" id="PF02879">
    <property type="entry name" value="PGM_PMM_II"/>
    <property type="match status" value="1"/>
</dbReference>
<evidence type="ECO:0000256" key="9">
    <source>
        <dbReference type="HAMAP-Rule" id="MF_01554"/>
    </source>
</evidence>
<dbReference type="SUPFAM" id="SSF53738">
    <property type="entry name" value="Phosphoglucomutase, first 3 domains"/>
    <property type="match status" value="3"/>
</dbReference>
<evidence type="ECO:0000256" key="1">
    <source>
        <dbReference type="ARBA" id="ARBA00010231"/>
    </source>
</evidence>
<feature type="binding site" evidence="9">
    <location>
        <position position="257"/>
    </location>
    <ligand>
        <name>Mg(2+)</name>
        <dbReference type="ChEBI" id="CHEBI:18420"/>
    </ligand>
</feature>
<evidence type="ECO:0000256" key="2">
    <source>
        <dbReference type="ARBA" id="ARBA00022553"/>
    </source>
</evidence>
<dbReference type="PRINTS" id="PR00509">
    <property type="entry name" value="PGMPMM"/>
</dbReference>
<dbReference type="GO" id="GO:0006048">
    <property type="term" value="P:UDP-N-acetylglucosamine biosynthetic process"/>
    <property type="evidence" value="ECO:0007669"/>
    <property type="project" value="TreeGrafter"/>
</dbReference>
<evidence type="ECO:0000313" key="14">
    <source>
        <dbReference type="EMBL" id="EDS00737.1"/>
    </source>
</evidence>
<dbReference type="InterPro" id="IPR016055">
    <property type="entry name" value="A-D-PHexomutase_a/b/a-I/II/III"/>
</dbReference>
<evidence type="ECO:0000256" key="7">
    <source>
        <dbReference type="ARBA" id="ARBA00066330"/>
    </source>
</evidence>
<dbReference type="InterPro" id="IPR005845">
    <property type="entry name" value="A-D-PHexomutase_a/b/a-II"/>
</dbReference>
<dbReference type="InterPro" id="IPR005844">
    <property type="entry name" value="A-D-PHexomutase_a/b/a-I"/>
</dbReference>
<dbReference type="Gene3D" id="3.40.120.10">
    <property type="entry name" value="Alpha-D-Glucose-1,6-Bisphosphate, subunit A, domain 3"/>
    <property type="match status" value="3"/>
</dbReference>
<keyword evidence="4 9" id="KW-0460">Magnesium</keyword>
<evidence type="ECO:0000256" key="3">
    <source>
        <dbReference type="ARBA" id="ARBA00022723"/>
    </source>
</evidence>
<evidence type="ECO:0000259" key="10">
    <source>
        <dbReference type="Pfam" id="PF00408"/>
    </source>
</evidence>
<evidence type="ECO:0000256" key="5">
    <source>
        <dbReference type="ARBA" id="ARBA00023235"/>
    </source>
</evidence>
<dbReference type="FunFam" id="3.40.120.10:FF:000001">
    <property type="entry name" value="Phosphoglucosamine mutase"/>
    <property type="match status" value="1"/>
</dbReference>
<dbReference type="GO" id="GO:0005829">
    <property type="term" value="C:cytosol"/>
    <property type="evidence" value="ECO:0007669"/>
    <property type="project" value="TreeGrafter"/>
</dbReference>
<dbReference type="CDD" id="cd05802">
    <property type="entry name" value="GlmM"/>
    <property type="match status" value="1"/>
</dbReference>
<gene>
    <name evidence="9 14" type="primary">glmM</name>
    <name evidence="14" type="ORF">EUBSIR_01432</name>
</gene>
<comment type="function">
    <text evidence="9">Catalyzes the conversion of glucosamine-6-phosphate to glucosamine-1-phosphate.</text>
</comment>
<dbReference type="HAMAP" id="MF_01554_B">
    <property type="entry name" value="GlmM_B"/>
    <property type="match status" value="1"/>
</dbReference>
<dbReference type="FunFam" id="3.30.310.50:FF:000001">
    <property type="entry name" value="Phosphoglucosamine mutase"/>
    <property type="match status" value="1"/>
</dbReference>
<evidence type="ECO:0000313" key="15">
    <source>
        <dbReference type="Proteomes" id="UP000005326"/>
    </source>
</evidence>
<keyword evidence="15" id="KW-1185">Reference proteome</keyword>
<comment type="PTM">
    <text evidence="9">Activated by phosphorylation.</text>
</comment>
<dbReference type="Proteomes" id="UP000005326">
    <property type="component" value="Unassembled WGS sequence"/>
</dbReference>
<feature type="modified residue" description="Phosphoserine" evidence="9">
    <location>
        <position position="115"/>
    </location>
</feature>
<dbReference type="EMBL" id="ABCA03000046">
    <property type="protein sequence ID" value="EDS00737.1"/>
    <property type="molecule type" value="Genomic_DNA"/>
</dbReference>
<dbReference type="InterPro" id="IPR005841">
    <property type="entry name" value="Alpha-D-phosphohexomutase_SF"/>
</dbReference>
<feature type="binding site" evidence="9">
    <location>
        <position position="259"/>
    </location>
    <ligand>
        <name>Mg(2+)</name>
        <dbReference type="ChEBI" id="CHEBI:18420"/>
    </ligand>
</feature>
<dbReference type="InterPro" id="IPR006352">
    <property type="entry name" value="GlmM_bact"/>
</dbReference>
<dbReference type="AlphaFoldDB" id="B0MNM5"/>
<organism evidence="14 15">
    <name type="scientific">[Eubacterium] siraeum DSM 15702</name>
    <dbReference type="NCBI Taxonomy" id="428128"/>
    <lineage>
        <taxon>Bacteria</taxon>
        <taxon>Bacillati</taxon>
        <taxon>Bacillota</taxon>
        <taxon>Clostridia</taxon>
        <taxon>Eubacteriales</taxon>
        <taxon>Oscillospiraceae</taxon>
        <taxon>Oscillospiraceae incertae sedis</taxon>
    </lineage>
</organism>
<evidence type="ECO:0000256" key="6">
    <source>
        <dbReference type="ARBA" id="ARBA00050364"/>
    </source>
</evidence>
<feature type="domain" description="Alpha-D-phosphohexomutase alpha/beta/alpha" evidence="12">
    <location>
        <begin position="173"/>
        <end position="268"/>
    </location>
</feature>
<dbReference type="InterPro" id="IPR005846">
    <property type="entry name" value="A-D-PHexomutase_a/b/a-III"/>
</dbReference>
<proteinExistence type="inferred from homology"/>
<dbReference type="Pfam" id="PF02880">
    <property type="entry name" value="PGM_PMM_III"/>
    <property type="match status" value="1"/>
</dbReference>
<evidence type="ECO:0000259" key="12">
    <source>
        <dbReference type="Pfam" id="PF02879"/>
    </source>
</evidence>
<keyword evidence="5 9" id="KW-0413">Isomerase</keyword>
<dbReference type="GO" id="GO:0009252">
    <property type="term" value="P:peptidoglycan biosynthetic process"/>
    <property type="evidence" value="ECO:0007669"/>
    <property type="project" value="TreeGrafter"/>
</dbReference>
<comment type="cofactor">
    <cofactor evidence="9">
        <name>Mg(2+)</name>
        <dbReference type="ChEBI" id="CHEBI:18420"/>
    </cofactor>
    <text evidence="9">Binds 1 Mg(2+) ion per subunit.</text>
</comment>
<feature type="domain" description="Alpha-D-phosphohexomutase C-terminal" evidence="10">
    <location>
        <begin position="388"/>
        <end position="456"/>
    </location>
</feature>
<dbReference type="SUPFAM" id="SSF55957">
    <property type="entry name" value="Phosphoglucomutase, C-terminal domain"/>
    <property type="match status" value="1"/>
</dbReference>
<dbReference type="GO" id="GO:0000287">
    <property type="term" value="F:magnesium ion binding"/>
    <property type="evidence" value="ECO:0007669"/>
    <property type="project" value="UniProtKB-UniRule"/>
</dbReference>
<name>B0MNM5_9FIRM</name>
<dbReference type="FunFam" id="3.40.120.10:FF:000002">
    <property type="entry name" value="Phosphoglucosamine mutase"/>
    <property type="match status" value="1"/>
</dbReference>
<accession>B0MNM5</accession>
<reference evidence="14" key="2">
    <citation type="submission" date="2014-06" db="EMBL/GenBank/DDBJ databases">
        <title>Draft genome sequence of Eubacterium siraeum (DSM 15702).</title>
        <authorList>
            <person name="Sudarsanam P."/>
            <person name="Ley R."/>
            <person name="Guruge J."/>
            <person name="Turnbaugh P.J."/>
            <person name="Mahowald M."/>
            <person name="Liep D."/>
            <person name="Gordon J."/>
        </authorList>
    </citation>
    <scope>NUCLEOTIDE SEQUENCE</scope>
    <source>
        <strain evidence="14">DSM 15702</strain>
    </source>
</reference>
<dbReference type="NCBIfam" id="TIGR01455">
    <property type="entry name" value="glmM"/>
    <property type="match status" value="1"/>
</dbReference>
<dbReference type="InterPro" id="IPR050060">
    <property type="entry name" value="Phosphoglucosamine_mutase"/>
</dbReference>
<comment type="similarity">
    <text evidence="1 9">Belongs to the phosphohexose mutase family.</text>
</comment>
<feature type="binding site" evidence="9">
    <location>
        <position position="255"/>
    </location>
    <ligand>
        <name>Mg(2+)</name>
        <dbReference type="ChEBI" id="CHEBI:18420"/>
    </ligand>
</feature>
<dbReference type="PANTHER" id="PTHR42946:SF1">
    <property type="entry name" value="PHOSPHOGLUCOMUTASE (ALPHA-D-GLUCOSE-1,6-BISPHOSPHATE-DEPENDENT)"/>
    <property type="match status" value="1"/>
</dbReference>
<feature type="active site" description="Phosphoserine intermediate" evidence="9">
    <location>
        <position position="115"/>
    </location>
</feature>
<dbReference type="InterPro" id="IPR036900">
    <property type="entry name" value="A-D-PHexomutase_C_sf"/>
</dbReference>
<feature type="domain" description="Alpha-D-phosphohexomutase alpha/beta/alpha" evidence="11">
    <location>
        <begin position="15"/>
        <end position="148"/>
    </location>
</feature>
<dbReference type="PANTHER" id="PTHR42946">
    <property type="entry name" value="PHOSPHOHEXOSE MUTASE"/>
    <property type="match status" value="1"/>
</dbReference>
<evidence type="ECO:0000256" key="8">
    <source>
        <dbReference type="ARBA" id="ARBA00068193"/>
    </source>
</evidence>
<comment type="caution">
    <text evidence="14">The sequence shown here is derived from an EMBL/GenBank/DDBJ whole genome shotgun (WGS) entry which is preliminary data.</text>
</comment>
<keyword evidence="2 9" id="KW-0597">Phosphoprotein</keyword>
<keyword evidence="3 9" id="KW-0479">Metal-binding</keyword>
<dbReference type="GO" id="GO:0005975">
    <property type="term" value="P:carbohydrate metabolic process"/>
    <property type="evidence" value="ECO:0007669"/>
    <property type="project" value="InterPro"/>
</dbReference>
<protein>
    <recommendedName>
        <fullName evidence="8 9">Phosphoglucosamine mutase</fullName>
        <ecNumber evidence="7 9">5.4.2.10</ecNumber>
    </recommendedName>
</protein>
<sequence>MFGKRKKGILSIMGRLFGTDGARGIAVTELTCELAMNIGRAAAIVLTKQKTHKGKARILIGKDTRISSDILESALIAGITSVGADVELLGVVPTPAVAYLVRYYGADAGVMISASHNSVEYNGIKLFSSTGFKLPDEVENEIEALILDTPEKMTLVDGSDVGRVRTMYGAVSEYNEHIQSTVDGKFQGLLVAIDCANGSASATAESLFYKFGAEYVYINNEPDGLNINDKCGSTHIEQLVELVKKRGCDVGFAFDGDADRCLAVDEKGNIIDGDKLIAILSRYMKEMGTLKNNTAVVTVMSNLGFHRFMNENKIETVCTKVGDRYVLEEMLNNGYNIGGEQSGHIIFLDHATTGDGQLTAAQTLELLSKCKRPLSQLVKDIPDFPQLLVNVKITEDKKGLWDKTQKITDIIAQAEQAMGENGRILVRESGTEPLVRVMIEGKDEKEVHHWTHLIADTIKECLCR</sequence>
<comment type="catalytic activity">
    <reaction evidence="6 9">
        <text>alpha-D-glucosamine 1-phosphate = D-glucosamine 6-phosphate</text>
        <dbReference type="Rhea" id="RHEA:23424"/>
        <dbReference type="ChEBI" id="CHEBI:58516"/>
        <dbReference type="ChEBI" id="CHEBI:58725"/>
        <dbReference type="EC" id="5.4.2.10"/>
    </reaction>
</comment>
<evidence type="ECO:0000256" key="4">
    <source>
        <dbReference type="ARBA" id="ARBA00022842"/>
    </source>
</evidence>
<dbReference type="Pfam" id="PF00408">
    <property type="entry name" value="PGM_PMM_IV"/>
    <property type="match status" value="1"/>
</dbReference>
<evidence type="ECO:0000259" key="11">
    <source>
        <dbReference type="Pfam" id="PF02878"/>
    </source>
</evidence>
<dbReference type="GO" id="GO:0008966">
    <property type="term" value="F:phosphoglucosamine mutase activity"/>
    <property type="evidence" value="ECO:0007669"/>
    <property type="project" value="UniProtKB-UniRule"/>
</dbReference>
<dbReference type="GO" id="GO:0004615">
    <property type="term" value="F:phosphomannomutase activity"/>
    <property type="evidence" value="ECO:0007669"/>
    <property type="project" value="TreeGrafter"/>
</dbReference>
<feature type="binding site" description="via phosphate group" evidence="9">
    <location>
        <position position="115"/>
    </location>
    <ligand>
        <name>Mg(2+)</name>
        <dbReference type="ChEBI" id="CHEBI:18420"/>
    </ligand>
</feature>
<dbReference type="EC" id="5.4.2.10" evidence="7 9"/>
<evidence type="ECO:0000259" key="13">
    <source>
        <dbReference type="Pfam" id="PF02880"/>
    </source>
</evidence>